<dbReference type="Proteomes" id="UP001054945">
    <property type="component" value="Unassembled WGS sequence"/>
</dbReference>
<comment type="caution">
    <text evidence="1">The sequence shown here is derived from an EMBL/GenBank/DDBJ whole genome shotgun (WGS) entry which is preliminary data.</text>
</comment>
<reference evidence="1 2" key="1">
    <citation type="submission" date="2021-06" db="EMBL/GenBank/DDBJ databases">
        <title>Caerostris extrusa draft genome.</title>
        <authorList>
            <person name="Kono N."/>
            <person name="Arakawa K."/>
        </authorList>
    </citation>
    <scope>NUCLEOTIDE SEQUENCE [LARGE SCALE GENOMIC DNA]</scope>
</reference>
<dbReference type="EMBL" id="BPLR01019194">
    <property type="protein sequence ID" value="GIZ05028.1"/>
    <property type="molecule type" value="Genomic_DNA"/>
</dbReference>
<evidence type="ECO:0000313" key="2">
    <source>
        <dbReference type="Proteomes" id="UP001054945"/>
    </source>
</evidence>
<evidence type="ECO:0000313" key="1">
    <source>
        <dbReference type="EMBL" id="GIZ05028.1"/>
    </source>
</evidence>
<dbReference type="AlphaFoldDB" id="A0AAV4YD03"/>
<proteinExistence type="predicted"/>
<name>A0AAV4YD03_CAEEX</name>
<sequence length="84" mass="9832">MLSERKYLLPQKQTHLLHQGDFPTSDCVKSRLNRNNVWKSICRTEKKIDFRTEKIGYKKAVHGSSHPEGFTIFLERKMFLLPGA</sequence>
<gene>
    <name evidence="1" type="ORF">CEXT_789721</name>
</gene>
<accession>A0AAV4YD03</accession>
<protein>
    <submittedName>
        <fullName evidence="1">Uncharacterized protein</fullName>
    </submittedName>
</protein>
<keyword evidence="2" id="KW-1185">Reference proteome</keyword>
<organism evidence="1 2">
    <name type="scientific">Caerostris extrusa</name>
    <name type="common">Bark spider</name>
    <name type="synonym">Caerostris bankana</name>
    <dbReference type="NCBI Taxonomy" id="172846"/>
    <lineage>
        <taxon>Eukaryota</taxon>
        <taxon>Metazoa</taxon>
        <taxon>Ecdysozoa</taxon>
        <taxon>Arthropoda</taxon>
        <taxon>Chelicerata</taxon>
        <taxon>Arachnida</taxon>
        <taxon>Araneae</taxon>
        <taxon>Araneomorphae</taxon>
        <taxon>Entelegynae</taxon>
        <taxon>Araneoidea</taxon>
        <taxon>Araneidae</taxon>
        <taxon>Caerostris</taxon>
    </lineage>
</organism>